<name>A0A8S5MIE8_9CAUD</name>
<dbReference type="EMBL" id="BK014910">
    <property type="protein sequence ID" value="DAD81990.1"/>
    <property type="molecule type" value="Genomic_DNA"/>
</dbReference>
<organism evidence="1">
    <name type="scientific">Siphoviridae sp. ctAvK3</name>
    <dbReference type="NCBI Taxonomy" id="2826184"/>
    <lineage>
        <taxon>Viruses</taxon>
        <taxon>Duplodnaviria</taxon>
        <taxon>Heunggongvirae</taxon>
        <taxon>Uroviricota</taxon>
        <taxon>Caudoviricetes</taxon>
    </lineage>
</organism>
<accession>A0A8S5MIE8</accession>
<sequence>MKMLALYLRDECGMKPARLRDYLIDFMQAEGGRQNKSELAFRAQRALIFAAKKQNVLIQVDRVPVYESEVQWLKELDVPDEVKKVLLAIMVQKRLDAECYMQRHEGKEYYLGYLPADIMKMREIKKMACVPTKQDIYLDVFGRLSQMGLVTIGHASYKLDFWEQLNWGQGSEVAFEIEYFDATGLYWDELMGDKKVKRCEHCGKPFKKRSNRQVLCKECSESGIKEEPRAKQIRCIDCGEIGWVPIKASHAERCPKCQKKHFEERSH</sequence>
<reference evidence="1" key="1">
    <citation type="journal article" date="2021" name="Proc. Natl. Acad. Sci. U.S.A.">
        <title>A Catalog of Tens of Thousands of Viruses from Human Metagenomes Reveals Hidden Associations with Chronic Diseases.</title>
        <authorList>
            <person name="Tisza M.J."/>
            <person name="Buck C.B."/>
        </authorList>
    </citation>
    <scope>NUCLEOTIDE SEQUENCE</scope>
    <source>
        <strain evidence="1">CtAvK3</strain>
    </source>
</reference>
<proteinExistence type="predicted"/>
<protein>
    <submittedName>
        <fullName evidence="1">Thaumarchaeal output domain 1</fullName>
    </submittedName>
</protein>
<evidence type="ECO:0000313" key="1">
    <source>
        <dbReference type="EMBL" id="DAD81990.1"/>
    </source>
</evidence>